<dbReference type="CDD" id="cd03443">
    <property type="entry name" value="PaaI_thioesterase"/>
    <property type="match status" value="1"/>
</dbReference>
<name>A0A1G5JPG6_9RHOB</name>
<dbReference type="STRING" id="336292.SAMN05660710_03366"/>
<evidence type="ECO:0000313" key="9">
    <source>
        <dbReference type="EMBL" id="SCY90285.1"/>
    </source>
</evidence>
<reference evidence="9 10" key="1">
    <citation type="submission" date="2016-10" db="EMBL/GenBank/DDBJ databases">
        <authorList>
            <person name="de Groot N.N."/>
        </authorList>
    </citation>
    <scope>NUCLEOTIDE SEQUENCE [LARGE SCALE GENOMIC DNA]</scope>
    <source>
        <strain evidence="9 10">CGMCC 1.8925</strain>
    </source>
</reference>
<keyword evidence="10" id="KW-1185">Reference proteome</keyword>
<keyword evidence="1" id="KW-0378">Hydrolase</keyword>
<feature type="domain" description="Thioesterase" evidence="8">
    <location>
        <begin position="46"/>
        <end position="117"/>
    </location>
</feature>
<dbReference type="RefSeq" id="WP_245686723.1">
    <property type="nucleotide sequence ID" value="NZ_FMVT01000014.1"/>
</dbReference>
<evidence type="ECO:0000256" key="3">
    <source>
        <dbReference type="ARBA" id="ARBA00036002"/>
    </source>
</evidence>
<evidence type="ECO:0000256" key="2">
    <source>
        <dbReference type="ARBA" id="ARBA00035880"/>
    </source>
</evidence>
<dbReference type="PANTHER" id="PTHR43240:SF20">
    <property type="entry name" value="MEDIUM_LONG-CHAIN ACYL-COA THIOESTERASE YIGI"/>
    <property type="match status" value="1"/>
</dbReference>
<evidence type="ECO:0000256" key="6">
    <source>
        <dbReference type="ARBA" id="ARBA00040062"/>
    </source>
</evidence>
<evidence type="ECO:0000256" key="7">
    <source>
        <dbReference type="ARBA" id="ARBA00048062"/>
    </source>
</evidence>
<protein>
    <recommendedName>
        <fullName evidence="6">Medium/long-chain acyl-CoA thioesterase YigI</fullName>
        <ecNumber evidence="5">3.1.2.20</ecNumber>
    </recommendedName>
</protein>
<proteinExistence type="inferred from homology"/>
<organism evidence="9 10">
    <name type="scientific">Paracoccus tibetensis</name>
    <dbReference type="NCBI Taxonomy" id="336292"/>
    <lineage>
        <taxon>Bacteria</taxon>
        <taxon>Pseudomonadati</taxon>
        <taxon>Pseudomonadota</taxon>
        <taxon>Alphaproteobacteria</taxon>
        <taxon>Rhodobacterales</taxon>
        <taxon>Paracoccaceae</taxon>
        <taxon>Paracoccus</taxon>
    </lineage>
</organism>
<evidence type="ECO:0000256" key="5">
    <source>
        <dbReference type="ARBA" id="ARBA00038894"/>
    </source>
</evidence>
<dbReference type="InterPro" id="IPR006683">
    <property type="entry name" value="Thioestr_dom"/>
</dbReference>
<dbReference type="Proteomes" id="UP000199502">
    <property type="component" value="Unassembled WGS sequence"/>
</dbReference>
<dbReference type="NCBIfam" id="TIGR00369">
    <property type="entry name" value="unchar_dom_1"/>
    <property type="match status" value="1"/>
</dbReference>
<comment type="similarity">
    <text evidence="4">Belongs to the YigI thioesterase family.</text>
</comment>
<dbReference type="EMBL" id="FMVT01000014">
    <property type="protein sequence ID" value="SCY90285.1"/>
    <property type="molecule type" value="Genomic_DNA"/>
</dbReference>
<comment type="catalytic activity">
    <reaction evidence="7">
        <text>a medium-chain fatty acyl-CoA + H2O = a medium-chain fatty acid + CoA + H(+)</text>
        <dbReference type="Rhea" id="RHEA:68184"/>
        <dbReference type="ChEBI" id="CHEBI:15377"/>
        <dbReference type="ChEBI" id="CHEBI:15378"/>
        <dbReference type="ChEBI" id="CHEBI:57287"/>
        <dbReference type="ChEBI" id="CHEBI:59558"/>
        <dbReference type="ChEBI" id="CHEBI:90546"/>
    </reaction>
</comment>
<sequence length="137" mass="14510">MDTDAWKPVAAPGFMEVVGPLLKSRQPNESNTYGLLTDQRHANAIGIVHGGVITTLLDQAIAIVAWNAADRQPTVTVQMDASFLGAAKVGDFLTVRAQVRHATRSLMFLDAEVFSGDAAIARATAIMKVAKMTGTSA</sequence>
<evidence type="ECO:0000256" key="4">
    <source>
        <dbReference type="ARBA" id="ARBA00038381"/>
    </source>
</evidence>
<dbReference type="Pfam" id="PF03061">
    <property type="entry name" value="4HBT"/>
    <property type="match status" value="1"/>
</dbReference>
<dbReference type="AlphaFoldDB" id="A0A1G5JPG6"/>
<evidence type="ECO:0000259" key="8">
    <source>
        <dbReference type="Pfam" id="PF03061"/>
    </source>
</evidence>
<dbReference type="SUPFAM" id="SSF54637">
    <property type="entry name" value="Thioesterase/thiol ester dehydrase-isomerase"/>
    <property type="match status" value="1"/>
</dbReference>
<dbReference type="InterPro" id="IPR029069">
    <property type="entry name" value="HotDog_dom_sf"/>
</dbReference>
<dbReference type="Gene3D" id="3.10.129.10">
    <property type="entry name" value="Hotdog Thioesterase"/>
    <property type="match status" value="1"/>
</dbReference>
<dbReference type="PANTHER" id="PTHR43240">
    <property type="entry name" value="1,4-DIHYDROXY-2-NAPHTHOYL-COA THIOESTERASE 1"/>
    <property type="match status" value="1"/>
</dbReference>
<accession>A0A1G5JPG6</accession>
<dbReference type="InterPro" id="IPR003736">
    <property type="entry name" value="PAAI_dom"/>
</dbReference>
<gene>
    <name evidence="9" type="ORF">SAMN05660710_03366</name>
</gene>
<evidence type="ECO:0000256" key="1">
    <source>
        <dbReference type="ARBA" id="ARBA00022801"/>
    </source>
</evidence>
<dbReference type="GO" id="GO:0047617">
    <property type="term" value="F:fatty acyl-CoA hydrolase activity"/>
    <property type="evidence" value="ECO:0007669"/>
    <property type="project" value="UniProtKB-EC"/>
</dbReference>
<evidence type="ECO:0000313" key="10">
    <source>
        <dbReference type="Proteomes" id="UP000199502"/>
    </source>
</evidence>
<dbReference type="EC" id="3.1.2.20" evidence="5"/>
<comment type="catalytic activity">
    <reaction evidence="2">
        <text>a fatty acyl-CoA + H2O = a fatty acid + CoA + H(+)</text>
        <dbReference type="Rhea" id="RHEA:16781"/>
        <dbReference type="ChEBI" id="CHEBI:15377"/>
        <dbReference type="ChEBI" id="CHEBI:15378"/>
        <dbReference type="ChEBI" id="CHEBI:28868"/>
        <dbReference type="ChEBI" id="CHEBI:57287"/>
        <dbReference type="ChEBI" id="CHEBI:77636"/>
        <dbReference type="EC" id="3.1.2.20"/>
    </reaction>
</comment>
<comment type="catalytic activity">
    <reaction evidence="3">
        <text>a long-chain fatty acyl-CoA + H2O = a long-chain fatty acid + CoA + H(+)</text>
        <dbReference type="Rhea" id="RHEA:67680"/>
        <dbReference type="ChEBI" id="CHEBI:15377"/>
        <dbReference type="ChEBI" id="CHEBI:15378"/>
        <dbReference type="ChEBI" id="CHEBI:57287"/>
        <dbReference type="ChEBI" id="CHEBI:57560"/>
        <dbReference type="ChEBI" id="CHEBI:83139"/>
    </reaction>
</comment>